<dbReference type="CDD" id="cd11386">
    <property type="entry name" value="MCP_signal"/>
    <property type="match status" value="1"/>
</dbReference>
<dbReference type="SUPFAM" id="SSF58104">
    <property type="entry name" value="Methyl-accepting chemotaxis protein (MCP) signaling domain"/>
    <property type="match status" value="1"/>
</dbReference>
<dbReference type="Pfam" id="PF00015">
    <property type="entry name" value="MCPsignal"/>
    <property type="match status" value="1"/>
</dbReference>
<proteinExistence type="inferred from homology"/>
<dbReference type="Gene3D" id="6.10.340.10">
    <property type="match status" value="1"/>
</dbReference>
<dbReference type="PROSITE" id="PS50885">
    <property type="entry name" value="HAMP"/>
    <property type="match status" value="1"/>
</dbReference>
<dbReference type="SMART" id="SM00304">
    <property type="entry name" value="HAMP"/>
    <property type="match status" value="1"/>
</dbReference>
<name>A0ABZ3J005_SPOA4</name>
<feature type="domain" description="HAMP" evidence="12">
    <location>
        <begin position="297"/>
        <end position="350"/>
    </location>
</feature>
<evidence type="ECO:0000256" key="5">
    <source>
        <dbReference type="ARBA" id="ARBA00022989"/>
    </source>
</evidence>
<evidence type="ECO:0000259" key="12">
    <source>
        <dbReference type="PROSITE" id="PS50885"/>
    </source>
</evidence>
<evidence type="ECO:0000256" key="1">
    <source>
        <dbReference type="ARBA" id="ARBA00004651"/>
    </source>
</evidence>
<dbReference type="Pfam" id="PF02743">
    <property type="entry name" value="dCache_1"/>
    <property type="match status" value="1"/>
</dbReference>
<evidence type="ECO:0000256" key="7">
    <source>
        <dbReference type="ARBA" id="ARBA00023224"/>
    </source>
</evidence>
<evidence type="ECO:0000256" key="4">
    <source>
        <dbReference type="ARBA" id="ARBA00022692"/>
    </source>
</evidence>
<dbReference type="InterPro" id="IPR004089">
    <property type="entry name" value="MCPsignal_dom"/>
</dbReference>
<evidence type="ECO:0000256" key="10">
    <source>
        <dbReference type="SAM" id="Phobius"/>
    </source>
</evidence>
<dbReference type="CDD" id="cd06225">
    <property type="entry name" value="HAMP"/>
    <property type="match status" value="1"/>
</dbReference>
<dbReference type="Gene3D" id="1.10.287.950">
    <property type="entry name" value="Methyl-accepting chemotaxis protein"/>
    <property type="match status" value="2"/>
</dbReference>
<keyword evidence="5 10" id="KW-1133">Transmembrane helix</keyword>
<dbReference type="EMBL" id="CP155571">
    <property type="protein sequence ID" value="XFO71322.1"/>
    <property type="molecule type" value="Genomic_DNA"/>
</dbReference>
<feature type="transmembrane region" description="Helical" evidence="10">
    <location>
        <begin position="7"/>
        <end position="25"/>
    </location>
</feature>
<gene>
    <name evidence="13" type="primary">mcpB_5</name>
    <name evidence="13" type="ORF">SPACI_013370</name>
</gene>
<keyword evidence="6 10" id="KW-0472">Membrane</keyword>
<dbReference type="PROSITE" id="PS50111">
    <property type="entry name" value="CHEMOTAXIS_TRANSDUC_2"/>
    <property type="match status" value="1"/>
</dbReference>
<dbReference type="InterPro" id="IPR033479">
    <property type="entry name" value="dCache_1"/>
</dbReference>
<keyword evidence="3" id="KW-0145">Chemotaxis</keyword>
<feature type="domain" description="Methyl-accepting transducer" evidence="11">
    <location>
        <begin position="369"/>
        <end position="605"/>
    </location>
</feature>
<dbReference type="Gene3D" id="3.30.450.20">
    <property type="entry name" value="PAS domain"/>
    <property type="match status" value="2"/>
</dbReference>
<dbReference type="SMART" id="SM00283">
    <property type="entry name" value="MA"/>
    <property type="match status" value="1"/>
</dbReference>
<evidence type="ECO:0000313" key="13">
    <source>
        <dbReference type="EMBL" id="XFO71322.1"/>
    </source>
</evidence>
<evidence type="ECO:0000256" key="9">
    <source>
        <dbReference type="PROSITE-ProRule" id="PRU00284"/>
    </source>
</evidence>
<keyword evidence="2" id="KW-1003">Cell membrane</keyword>
<comment type="similarity">
    <text evidence="8">Belongs to the methyl-accepting chemotaxis (MCP) protein family.</text>
</comment>
<dbReference type="CDD" id="cd12912">
    <property type="entry name" value="PDC2_MCP_like"/>
    <property type="match status" value="1"/>
</dbReference>
<evidence type="ECO:0000256" key="2">
    <source>
        <dbReference type="ARBA" id="ARBA00022475"/>
    </source>
</evidence>
<evidence type="ECO:0000259" key="11">
    <source>
        <dbReference type="PROSITE" id="PS50111"/>
    </source>
</evidence>
<comment type="subcellular location">
    <subcellularLocation>
        <location evidence="1">Cell membrane</location>
        <topology evidence="1">Multi-pass membrane protein</topology>
    </subcellularLocation>
</comment>
<evidence type="ECO:0000256" key="3">
    <source>
        <dbReference type="ARBA" id="ARBA00022500"/>
    </source>
</evidence>
<evidence type="ECO:0000313" key="14">
    <source>
        <dbReference type="Proteomes" id="UP000216052"/>
    </source>
</evidence>
<dbReference type="RefSeq" id="WP_093796134.1">
    <property type="nucleotide sequence ID" value="NZ_CP155571.1"/>
</dbReference>
<protein>
    <submittedName>
        <fullName evidence="13">Methyl-accepting chemotaxis protein McpB</fullName>
    </submittedName>
</protein>
<dbReference type="Pfam" id="PF00672">
    <property type="entry name" value="HAMP"/>
    <property type="match status" value="1"/>
</dbReference>
<reference evidence="13" key="1">
    <citation type="submission" date="2024-05" db="EMBL/GenBank/DDBJ databases">
        <title>Isolation and characterization of Sporomusa carbonis sp. nov., a carboxydotrophic hydrogenogen in the genus of Sporomusa isolated from a charcoal burning pile.</title>
        <authorList>
            <person name="Boeer T."/>
            <person name="Rosenbaum F."/>
            <person name="Eysell L."/>
            <person name="Mueller V."/>
            <person name="Daniel R."/>
            <person name="Poehlein A."/>
        </authorList>
    </citation>
    <scope>NUCLEOTIDE SEQUENCE [LARGE SCALE GENOMIC DNA]</scope>
    <source>
        <strain evidence="13">DSM 3132</strain>
    </source>
</reference>
<keyword evidence="7 9" id="KW-0807">Transducer</keyword>
<dbReference type="InterPro" id="IPR003660">
    <property type="entry name" value="HAMP_dom"/>
</dbReference>
<evidence type="ECO:0000256" key="8">
    <source>
        <dbReference type="ARBA" id="ARBA00029447"/>
    </source>
</evidence>
<keyword evidence="14" id="KW-1185">Reference proteome</keyword>
<sequence>MNLKKKCMLALFIASSIPLIIYTGISLNNSIQTATKNALAENAQRSAVVQEKVNNFIDKNLAGIKLLAANPVIRSYNAQETRTLLVGASKIYTDLNPILVDAYDGKQVARSDNFPLVSVADRNFFKQAIKGQPNVISEVLVSKDNGHLISVLATPVTDSVTGNVTGVVQGTIELSVLNDFVKNLSTDQVTVYILDRDGKLLAHPTKNLQQPEERVDMTNYEFVKRGLAGNNGSEEVMMNDKKMLVSYIKHEKSGWLICTEIPYSVAIAQSLRDAQTTSLIGLLLLLINIGIAYFLSSIAIKPILALVTAANSIAAGNLTIEHIKIKSKDELGLLAEAFNTMVGNLTQLIRKIQENAKLVATSSEQLNAGSEQSAQAATQVATSITEVAQGAEKQRLLMESSSKMAAQMAESIKLVTSNANIVSEQSTRTAQTAQDGGKAVQNAVNHMSELELTVTESAKVVTQLGERSKEIGQIVNTISGLAGQTNLLALNAAIEAARAGEQGRGFAVVAEEVRKLAEQSQVAAKQIEDLISAIQSETDKAVQAMDKGTDKVKVGTSVVNDAGTAFQQIIDMITQLSQEVNEIFAAIQTADKASQEILSSVENVASLTETVTSESQLVSAATEEQSASMEQIAASSQNLAKMATELQDAISKFRT</sequence>
<dbReference type="PANTHER" id="PTHR32089:SF112">
    <property type="entry name" value="LYSOZYME-LIKE PROTEIN-RELATED"/>
    <property type="match status" value="1"/>
</dbReference>
<evidence type="ECO:0000256" key="6">
    <source>
        <dbReference type="ARBA" id="ARBA00023136"/>
    </source>
</evidence>
<dbReference type="Proteomes" id="UP000216052">
    <property type="component" value="Chromosome"/>
</dbReference>
<dbReference type="PANTHER" id="PTHR32089">
    <property type="entry name" value="METHYL-ACCEPTING CHEMOTAXIS PROTEIN MCPB"/>
    <property type="match status" value="1"/>
</dbReference>
<accession>A0ABZ3J005</accession>
<organism evidence="13 14">
    <name type="scientific">Sporomusa acidovorans (strain ATCC 49682 / DSM 3132 / Mol)</name>
    <dbReference type="NCBI Taxonomy" id="1123286"/>
    <lineage>
        <taxon>Bacteria</taxon>
        <taxon>Bacillati</taxon>
        <taxon>Bacillota</taxon>
        <taxon>Negativicutes</taxon>
        <taxon>Selenomonadales</taxon>
        <taxon>Sporomusaceae</taxon>
        <taxon>Sporomusa</taxon>
    </lineage>
</organism>
<keyword evidence="4 10" id="KW-0812">Transmembrane</keyword>
<feature type="transmembrane region" description="Helical" evidence="10">
    <location>
        <begin position="279"/>
        <end position="296"/>
    </location>
</feature>
<dbReference type="CDD" id="cd12914">
    <property type="entry name" value="PDC1_DGC_like"/>
    <property type="match status" value="1"/>
</dbReference>